<evidence type="ECO:0000313" key="1">
    <source>
        <dbReference type="EMBL" id="QHI37348.1"/>
    </source>
</evidence>
<proteinExistence type="predicted"/>
<dbReference type="Proteomes" id="UP000464657">
    <property type="component" value="Chromosome"/>
</dbReference>
<evidence type="ECO:0000313" key="2">
    <source>
        <dbReference type="Proteomes" id="UP000464657"/>
    </source>
</evidence>
<keyword evidence="2" id="KW-1185">Reference proteome</keyword>
<sequence length="40" mass="4664">MTIFVYSWQTTTKNSLILYNGTLPKIRANVFGSKYEYTTL</sequence>
<accession>A0A7L4ZKU8</accession>
<name>A0A7L4ZKU8_9FLAO</name>
<organism evidence="1 2">
    <name type="scientific">Kordia antarctica</name>
    <dbReference type="NCBI Taxonomy" id="1218801"/>
    <lineage>
        <taxon>Bacteria</taxon>
        <taxon>Pseudomonadati</taxon>
        <taxon>Bacteroidota</taxon>
        <taxon>Flavobacteriia</taxon>
        <taxon>Flavobacteriales</taxon>
        <taxon>Flavobacteriaceae</taxon>
        <taxon>Kordia</taxon>
    </lineage>
</organism>
<reference evidence="1 2" key="1">
    <citation type="journal article" date="2013" name="Int. J. Syst. Evol. Microbiol.">
        <title>Kordia antarctica sp. nov., isolated from Antarctic seawater.</title>
        <authorList>
            <person name="Baek K."/>
            <person name="Choi A."/>
            <person name="Kang I."/>
            <person name="Lee K."/>
            <person name="Cho J.C."/>
        </authorList>
    </citation>
    <scope>NUCLEOTIDE SEQUENCE [LARGE SCALE GENOMIC DNA]</scope>
    <source>
        <strain evidence="1 2">IMCC3317</strain>
    </source>
</reference>
<protein>
    <submittedName>
        <fullName evidence="1">Uncharacterized protein</fullName>
    </submittedName>
</protein>
<dbReference type="KEGG" id="kan:IMCC3317_27270"/>
<gene>
    <name evidence="1" type="ORF">IMCC3317_27270</name>
</gene>
<dbReference type="EMBL" id="CP019288">
    <property type="protein sequence ID" value="QHI37348.1"/>
    <property type="molecule type" value="Genomic_DNA"/>
</dbReference>
<dbReference type="AlphaFoldDB" id="A0A7L4ZKU8"/>